<dbReference type="Pfam" id="PF13649">
    <property type="entry name" value="Methyltransf_25"/>
    <property type="match status" value="1"/>
</dbReference>
<dbReference type="AlphaFoldDB" id="A0A2P2C5C5"/>
<organism evidence="5">
    <name type="scientific">metagenome</name>
    <dbReference type="NCBI Taxonomy" id="256318"/>
    <lineage>
        <taxon>unclassified sequences</taxon>
        <taxon>metagenomes</taxon>
    </lineage>
</organism>
<dbReference type="PRINTS" id="PR00368">
    <property type="entry name" value="FADPNR"/>
</dbReference>
<dbReference type="PRINTS" id="PR00469">
    <property type="entry name" value="PNDRDTASEII"/>
</dbReference>
<dbReference type="InterPro" id="IPR041698">
    <property type="entry name" value="Methyltransf_25"/>
</dbReference>
<dbReference type="Gene3D" id="3.50.50.60">
    <property type="entry name" value="FAD/NAD(P)-binding domain"/>
    <property type="match status" value="2"/>
</dbReference>
<gene>
    <name evidence="5" type="ORF">NOCA1120432</name>
</gene>
<dbReference type="EMBL" id="CZKB01000004">
    <property type="protein sequence ID" value="CUR57214.1"/>
    <property type="molecule type" value="Genomic_DNA"/>
</dbReference>
<dbReference type="GO" id="GO:0004791">
    <property type="term" value="F:thioredoxin-disulfide reductase (NADPH) activity"/>
    <property type="evidence" value="ECO:0007669"/>
    <property type="project" value="UniProtKB-EC"/>
</dbReference>
<protein>
    <submittedName>
        <fullName evidence="5">Putative thioredoxin reductase</fullName>
        <ecNumber evidence="5">1.8.1.9</ecNumber>
    </submittedName>
</protein>
<dbReference type="EC" id="1.8.1.9" evidence="5"/>
<dbReference type="PANTHER" id="PTHR48105">
    <property type="entry name" value="THIOREDOXIN REDUCTASE 1-RELATED-RELATED"/>
    <property type="match status" value="1"/>
</dbReference>
<evidence type="ECO:0000259" key="4">
    <source>
        <dbReference type="Pfam" id="PF13649"/>
    </source>
</evidence>
<evidence type="ECO:0000256" key="2">
    <source>
        <dbReference type="ARBA" id="ARBA00023002"/>
    </source>
</evidence>
<dbReference type="InterPro" id="IPR023753">
    <property type="entry name" value="FAD/NAD-binding_dom"/>
</dbReference>
<dbReference type="SUPFAM" id="SSF53335">
    <property type="entry name" value="S-adenosyl-L-methionine-dependent methyltransferases"/>
    <property type="match status" value="1"/>
</dbReference>
<keyword evidence="1" id="KW-0285">Flavoprotein</keyword>
<dbReference type="Gene3D" id="3.40.50.150">
    <property type="entry name" value="Vaccinia Virus protein VP39"/>
    <property type="match status" value="1"/>
</dbReference>
<feature type="domain" description="FAD/NAD(P)-binding" evidence="3">
    <location>
        <begin position="7"/>
        <end position="286"/>
    </location>
</feature>
<keyword evidence="2 5" id="KW-0560">Oxidoreductase</keyword>
<accession>A0A2P2C5C5</accession>
<name>A0A2P2C5C5_9ZZZZ</name>
<dbReference type="InterPro" id="IPR050097">
    <property type="entry name" value="Ferredoxin-NADP_redctase_2"/>
</dbReference>
<dbReference type="CDD" id="cd02440">
    <property type="entry name" value="AdoMet_MTases"/>
    <property type="match status" value="1"/>
</dbReference>
<evidence type="ECO:0000259" key="3">
    <source>
        <dbReference type="Pfam" id="PF07992"/>
    </source>
</evidence>
<evidence type="ECO:0000256" key="1">
    <source>
        <dbReference type="ARBA" id="ARBA00022630"/>
    </source>
</evidence>
<sequence length="522" mass="55577">MDEMTTYDVVVVGGGAAGLSGAMALGRSRRSVLVIDAGEPRNAPADHAHNYLGREGVNPLELLEIGRAEVAAYGVEVLDDRVVGLSGEADDFLVTTEGGRRVRARRVLVTGGVVDELPDVPGLAERWGHDVLHCPYCHGWEVRDQAVAVLATTPMAAHQALLFRQLTDDVVVVVHDGVEIPAEEEEKLGAIGVRFVHGTPQEVLADGDALVGLRLADGSVLERQAVVVASKPHVRADFLRPLGIEPTPFEMNGVAFGTVIQVEPTGATTVPGIFAAGNATDIAMVLIASAAHGLRVGAWINAELAGADAARAAQARREGFFERPAWEERYSGDRVWSGRVNTQLETEAAALEPGRALDIGCGEGGDAVWLASRGWQVTAVDFADAALARTQAHARETGVDARVETRRVDVRTFDPDGETWDLVTSHFFHLPDGGMPDVVRRLAAAVAPGGTLLVVGHHPEDLATGLRHGHDSFMFTADQLAPALPEDFVVEVSEARPRTQAHPETGEQVEVADAVLRAQRKG</sequence>
<evidence type="ECO:0000313" key="5">
    <source>
        <dbReference type="EMBL" id="CUR57214.1"/>
    </source>
</evidence>
<reference evidence="5" key="1">
    <citation type="submission" date="2015-08" db="EMBL/GenBank/DDBJ databases">
        <authorList>
            <person name="Babu N.S."/>
            <person name="Beckwith C.J."/>
            <person name="Beseler K.G."/>
            <person name="Brison A."/>
            <person name="Carone J.V."/>
            <person name="Caskin T.P."/>
            <person name="Diamond M."/>
            <person name="Durham M.E."/>
            <person name="Foxe J.M."/>
            <person name="Go M."/>
            <person name="Henderson B.A."/>
            <person name="Jones I.B."/>
            <person name="McGettigan J.A."/>
            <person name="Micheletti S.J."/>
            <person name="Nasrallah M.E."/>
            <person name="Ortiz D."/>
            <person name="Piller C.R."/>
            <person name="Privatt S.R."/>
            <person name="Schneider S.L."/>
            <person name="Sharp S."/>
            <person name="Smith T.C."/>
            <person name="Stanton J.D."/>
            <person name="Ullery H.E."/>
            <person name="Wilson R.J."/>
            <person name="Serrano M.G."/>
            <person name="Buck G."/>
            <person name="Lee V."/>
            <person name="Wang Y."/>
            <person name="Carvalho R."/>
            <person name="Voegtly L."/>
            <person name="Shi R."/>
            <person name="Duckworth R."/>
            <person name="Johnson A."/>
            <person name="Loviza R."/>
            <person name="Walstead R."/>
            <person name="Shah Z."/>
            <person name="Kiflezghi M."/>
            <person name="Wade K."/>
            <person name="Ball S.L."/>
            <person name="Bradley K.W."/>
            <person name="Asai D.J."/>
            <person name="Bowman C.A."/>
            <person name="Russell D.A."/>
            <person name="Pope W.H."/>
            <person name="Jacobs-Sera D."/>
            <person name="Hendrix R.W."/>
            <person name="Hatfull G.F."/>
        </authorList>
    </citation>
    <scope>NUCLEOTIDE SEQUENCE</scope>
</reference>
<dbReference type="SUPFAM" id="SSF51905">
    <property type="entry name" value="FAD/NAD(P)-binding domain"/>
    <property type="match status" value="1"/>
</dbReference>
<dbReference type="InterPro" id="IPR029063">
    <property type="entry name" value="SAM-dependent_MTases_sf"/>
</dbReference>
<dbReference type="InterPro" id="IPR036188">
    <property type="entry name" value="FAD/NAD-bd_sf"/>
</dbReference>
<feature type="domain" description="Methyltransferase" evidence="4">
    <location>
        <begin position="357"/>
        <end position="450"/>
    </location>
</feature>
<proteinExistence type="predicted"/>
<dbReference type="Pfam" id="PF07992">
    <property type="entry name" value="Pyr_redox_2"/>
    <property type="match status" value="1"/>
</dbReference>